<dbReference type="Gene3D" id="3.80.10.10">
    <property type="entry name" value="Ribonuclease Inhibitor"/>
    <property type="match status" value="1"/>
</dbReference>
<keyword evidence="2" id="KW-1185">Reference proteome</keyword>
<proteinExistence type="predicted"/>
<name>A0A815Y002_ADIRI</name>
<reference evidence="1" key="1">
    <citation type="submission" date="2021-02" db="EMBL/GenBank/DDBJ databases">
        <authorList>
            <person name="Nowell W R."/>
        </authorList>
    </citation>
    <scope>NUCLEOTIDE SEQUENCE</scope>
</reference>
<dbReference type="EMBL" id="CAJNOR010005498">
    <property type="protein sequence ID" value="CAF1564851.1"/>
    <property type="molecule type" value="Genomic_DNA"/>
</dbReference>
<dbReference type="AlphaFoldDB" id="A0A815Y002"/>
<comment type="caution">
    <text evidence="1">The sequence shown here is derived from an EMBL/GenBank/DDBJ whole genome shotgun (WGS) entry which is preliminary data.</text>
</comment>
<sequence length="621" mass="73650">MVLFECLPNEVLLESFIYLDTIQLLRALYGLNARLNRAIYLHFEAHQFSFQSLPNEHFDLICHEYLPCAIENIRSLRLSHEETPNLTEILFSQYFTLDRFHRLQTLCLHYIKSLGTLMKITHQCRHLHFLTTLKIIADRHGEKQTRIFNLFDNIWNIPSLKYCNLNGIQKKLIVPFQISSISSTIEFLWIQNVKYGLQALFGLLLCTPNLEHLSTTIGSYTANDYLESQNHTMTSLFVSFDVFPSTMKIMFEKFPNLQHLKVKINNTYIDGSEWQQIIETHLPRLKLFQFKMIFEFVPNIRRDVQAEQILQTFRSPFWIEKHQWFVRCRWNPSNTIKLTIVYTLPYAFESFHYSNEYCERSTDLAEKSHRVYNHIRYVKLHRIDAIDSVNDLNPFNITFPKTIHVTAHIPFDNTFLYSNQTLNEVKSLVVYLSMDTGYYQLQLLIDQMPALYSLKIYSHNRLHASFFRLTSRSVRRLDLTRCSLDGVDYLSDEECRRLIDSPMGKQCEVLFAPLSSRDFVLDLIHKMTTLRLLVLECYEDPKIFKYYKCKKDELLEWLHHQLLTTCLIVRDQTSPSKIKIWINRDDLTSNCDIIVPKDRGKILRSIKSTFPRLFRKSSFYQ</sequence>
<dbReference type="SUPFAM" id="SSF52047">
    <property type="entry name" value="RNI-like"/>
    <property type="match status" value="1"/>
</dbReference>
<evidence type="ECO:0000313" key="2">
    <source>
        <dbReference type="Proteomes" id="UP000663828"/>
    </source>
</evidence>
<evidence type="ECO:0008006" key="3">
    <source>
        <dbReference type="Google" id="ProtNLM"/>
    </source>
</evidence>
<accession>A0A815Y002</accession>
<evidence type="ECO:0000313" key="1">
    <source>
        <dbReference type="EMBL" id="CAF1564851.1"/>
    </source>
</evidence>
<gene>
    <name evidence="1" type="ORF">XAT740_LOCUS43939</name>
</gene>
<dbReference type="InterPro" id="IPR032675">
    <property type="entry name" value="LRR_dom_sf"/>
</dbReference>
<dbReference type="Proteomes" id="UP000663828">
    <property type="component" value="Unassembled WGS sequence"/>
</dbReference>
<organism evidence="1 2">
    <name type="scientific">Adineta ricciae</name>
    <name type="common">Rotifer</name>
    <dbReference type="NCBI Taxonomy" id="249248"/>
    <lineage>
        <taxon>Eukaryota</taxon>
        <taxon>Metazoa</taxon>
        <taxon>Spiralia</taxon>
        <taxon>Gnathifera</taxon>
        <taxon>Rotifera</taxon>
        <taxon>Eurotatoria</taxon>
        <taxon>Bdelloidea</taxon>
        <taxon>Adinetida</taxon>
        <taxon>Adinetidae</taxon>
        <taxon>Adineta</taxon>
    </lineage>
</organism>
<protein>
    <recommendedName>
        <fullName evidence="3">F-box domain-containing protein</fullName>
    </recommendedName>
</protein>